<dbReference type="AlphaFoldDB" id="A0A1H0A2H1"/>
<evidence type="ECO:0000313" key="3">
    <source>
        <dbReference type="Proteomes" id="UP000183376"/>
    </source>
</evidence>
<accession>A0A1H0A2H1</accession>
<proteinExistence type="predicted"/>
<sequence>MNTIGSQGSPVTPEVWEQQEMRDALAARDISSVYRLLRRHGVSQRQIAALTGQSQSEVSEILKGRQVMAYDVLARIADGLDVPRGYMGLAYDGGTAMRVVGPPDDPQAEEEESVKRRMFLAHAAAITMGASVFGQEQGHWVTNPTQTPARERIGKTDVQQVEAATKALRALDYQYGGGTCRDAVVAQLSWAEQLLRADAAEPVRRRLQLALADLHSLAGWTSFDTGMLDPARNHFGKALQFAKHSEHNELVANILYRMGRVYLHYEAPNDALKLFQLGQLAAQDSGSALTVAVLCANEAWAYAMMGKRDQAMKMVGRTKDEFARADFATAPDWVKFFTVNDLHGMIGSVHHSLAGIEEFRAKHAPLAVAELIKCTQGYESDMKRTHVFGLSMLAADHIRAGDVDQGLRVGRVAFDMGEGVNSVRVADRMNHMQEEAVKYQHIGDAKELADDVQQFRLRTGSPHFRGKLAPGNPST</sequence>
<dbReference type="PROSITE" id="PS50943">
    <property type="entry name" value="HTH_CROC1"/>
    <property type="match status" value="1"/>
</dbReference>
<dbReference type="Gene3D" id="1.10.260.40">
    <property type="entry name" value="lambda repressor-like DNA-binding domains"/>
    <property type="match status" value="1"/>
</dbReference>
<dbReference type="SUPFAM" id="SSF47413">
    <property type="entry name" value="lambda repressor-like DNA-binding domains"/>
    <property type="match status" value="1"/>
</dbReference>
<dbReference type="EMBL" id="LT629701">
    <property type="protein sequence ID" value="SDN26876.1"/>
    <property type="molecule type" value="Genomic_DNA"/>
</dbReference>
<dbReference type="GO" id="GO:0003677">
    <property type="term" value="F:DNA binding"/>
    <property type="evidence" value="ECO:0007669"/>
    <property type="project" value="InterPro"/>
</dbReference>
<dbReference type="Gene3D" id="1.25.40.10">
    <property type="entry name" value="Tetratricopeptide repeat domain"/>
    <property type="match status" value="1"/>
</dbReference>
<evidence type="ECO:0000313" key="2">
    <source>
        <dbReference type="EMBL" id="SDN26876.1"/>
    </source>
</evidence>
<dbReference type="RefSeq" id="WP_052406978.1">
    <property type="nucleotide sequence ID" value="NZ_JOEF01000003.1"/>
</dbReference>
<dbReference type="InterPro" id="IPR010982">
    <property type="entry name" value="Lambda_DNA-bd_dom_sf"/>
</dbReference>
<dbReference type="STRING" id="211114.SAMN04489726_5804"/>
<reference evidence="2 3" key="1">
    <citation type="submission" date="2016-10" db="EMBL/GenBank/DDBJ databases">
        <authorList>
            <person name="de Groot N.N."/>
        </authorList>
    </citation>
    <scope>NUCLEOTIDE SEQUENCE [LARGE SCALE GENOMIC DNA]</scope>
    <source>
        <strain evidence="2 3">DSM 44149</strain>
    </source>
</reference>
<dbReference type="Proteomes" id="UP000183376">
    <property type="component" value="Chromosome I"/>
</dbReference>
<dbReference type="eggNOG" id="COG0457">
    <property type="taxonomic scope" value="Bacteria"/>
</dbReference>
<organism evidence="2 3">
    <name type="scientific">Allokutzneria albata</name>
    <name type="common">Kibdelosporangium albatum</name>
    <dbReference type="NCBI Taxonomy" id="211114"/>
    <lineage>
        <taxon>Bacteria</taxon>
        <taxon>Bacillati</taxon>
        <taxon>Actinomycetota</taxon>
        <taxon>Actinomycetes</taxon>
        <taxon>Pseudonocardiales</taxon>
        <taxon>Pseudonocardiaceae</taxon>
        <taxon>Allokutzneria</taxon>
    </lineage>
</organism>
<evidence type="ECO:0000259" key="1">
    <source>
        <dbReference type="PROSITE" id="PS50943"/>
    </source>
</evidence>
<dbReference type="OrthoDB" id="3213425at2"/>
<feature type="domain" description="HTH cro/C1-type" evidence="1">
    <location>
        <begin position="33"/>
        <end position="87"/>
    </location>
</feature>
<name>A0A1H0A2H1_ALLAB</name>
<dbReference type="SMART" id="SM00530">
    <property type="entry name" value="HTH_XRE"/>
    <property type="match status" value="1"/>
</dbReference>
<dbReference type="SUPFAM" id="SSF48452">
    <property type="entry name" value="TPR-like"/>
    <property type="match status" value="1"/>
</dbReference>
<dbReference type="CDD" id="cd00093">
    <property type="entry name" value="HTH_XRE"/>
    <property type="match status" value="1"/>
</dbReference>
<dbReference type="InterPro" id="IPR001387">
    <property type="entry name" value="Cro/C1-type_HTH"/>
</dbReference>
<protein>
    <submittedName>
        <fullName evidence="2">Helix-turn-helix domain-containing protein</fullName>
    </submittedName>
</protein>
<dbReference type="InterPro" id="IPR011990">
    <property type="entry name" value="TPR-like_helical_dom_sf"/>
</dbReference>
<gene>
    <name evidence="2" type="ORF">SAMN04489726_5804</name>
</gene>
<keyword evidence="3" id="KW-1185">Reference proteome</keyword>
<dbReference type="Pfam" id="PF13560">
    <property type="entry name" value="HTH_31"/>
    <property type="match status" value="1"/>
</dbReference>